<accession>A0ABN9JRL8</accession>
<dbReference type="InterPro" id="IPR006620">
    <property type="entry name" value="Pro_4_hyd_alph"/>
</dbReference>
<dbReference type="Gene3D" id="2.60.120.620">
    <property type="entry name" value="q2cbj1_9rhob like domain"/>
    <property type="match status" value="1"/>
</dbReference>
<dbReference type="RefSeq" id="WP_316681694.1">
    <property type="nucleotide sequence ID" value="NZ_CATZLL010000011.1"/>
</dbReference>
<keyword evidence="4" id="KW-0223">Dioxygenase</keyword>
<dbReference type="InterPro" id="IPR005123">
    <property type="entry name" value="Oxoglu/Fe-dep_dioxygenase_dom"/>
</dbReference>
<feature type="domain" description="Fe2OG dioxygenase" evidence="7">
    <location>
        <begin position="113"/>
        <end position="239"/>
    </location>
</feature>
<name>A0ABN9JRL8_9RALS</name>
<dbReference type="Proteomes" id="UP001189757">
    <property type="component" value="Unassembled WGS sequence"/>
</dbReference>
<keyword evidence="5" id="KW-0560">Oxidoreductase</keyword>
<evidence type="ECO:0000256" key="4">
    <source>
        <dbReference type="ARBA" id="ARBA00022964"/>
    </source>
</evidence>
<reference evidence="8 9" key="1">
    <citation type="submission" date="2023-07" db="EMBL/GenBank/DDBJ databases">
        <authorList>
            <person name="Peeters C."/>
        </authorList>
    </citation>
    <scope>NUCLEOTIDE SEQUENCE [LARGE SCALE GENOMIC DNA]</scope>
    <source>
        <strain evidence="8 9">LMG 18101</strain>
    </source>
</reference>
<dbReference type="InterPro" id="IPR044862">
    <property type="entry name" value="Pro_4_hyd_alph_FE2OG_OXY"/>
</dbReference>
<evidence type="ECO:0000256" key="5">
    <source>
        <dbReference type="ARBA" id="ARBA00023002"/>
    </source>
</evidence>
<sequence>MTQYRFLAPSLEHGDARPVPGWIQQPEVLQTKLLDTATARELADIILSAHRTGQSFASRTRYAANTKWDVNESFRSSKNIPSTLDGLATGFAAMQRYAEQSMPTFGIDAESYRLQPVNDQCLIYETGDYIRDHADDSALHDVDGQQVWRAIKPDRHLVGIVWLTSQHDQTTDELTDDPHVFEGGELQINSLVDVATGSPLSICPQAGAMVLFPANPWYRHEVLPVRSGTRVALTRWWKIASRSADAA</sequence>
<evidence type="ECO:0000313" key="8">
    <source>
        <dbReference type="EMBL" id="CAJ0817795.1"/>
    </source>
</evidence>
<dbReference type="SMART" id="SM00702">
    <property type="entry name" value="P4Hc"/>
    <property type="match status" value="1"/>
</dbReference>
<evidence type="ECO:0000256" key="6">
    <source>
        <dbReference type="ARBA" id="ARBA00023004"/>
    </source>
</evidence>
<dbReference type="EMBL" id="CATZLL010000011">
    <property type="protein sequence ID" value="CAJ0817795.1"/>
    <property type="molecule type" value="Genomic_DNA"/>
</dbReference>
<keyword evidence="3" id="KW-0847">Vitamin C</keyword>
<organism evidence="8 9">
    <name type="scientific">Ralstonia flaminis</name>
    <dbReference type="NCBI Taxonomy" id="3058597"/>
    <lineage>
        <taxon>Bacteria</taxon>
        <taxon>Pseudomonadati</taxon>
        <taxon>Pseudomonadota</taxon>
        <taxon>Betaproteobacteria</taxon>
        <taxon>Burkholderiales</taxon>
        <taxon>Burkholderiaceae</taxon>
        <taxon>Ralstonia</taxon>
    </lineage>
</organism>
<evidence type="ECO:0000256" key="3">
    <source>
        <dbReference type="ARBA" id="ARBA00022896"/>
    </source>
</evidence>
<keyword evidence="6" id="KW-0408">Iron</keyword>
<gene>
    <name evidence="8" type="ORF">LMG18101_03391</name>
</gene>
<dbReference type="PROSITE" id="PS51471">
    <property type="entry name" value="FE2OG_OXY"/>
    <property type="match status" value="1"/>
</dbReference>
<protein>
    <recommendedName>
        <fullName evidence="7">Fe2OG dioxygenase domain-containing protein</fullName>
    </recommendedName>
</protein>
<keyword evidence="9" id="KW-1185">Reference proteome</keyword>
<dbReference type="Pfam" id="PF13640">
    <property type="entry name" value="2OG-FeII_Oxy_3"/>
    <property type="match status" value="1"/>
</dbReference>
<keyword evidence="2" id="KW-0479">Metal-binding</keyword>
<evidence type="ECO:0000259" key="7">
    <source>
        <dbReference type="PROSITE" id="PS51471"/>
    </source>
</evidence>
<evidence type="ECO:0000256" key="2">
    <source>
        <dbReference type="ARBA" id="ARBA00022723"/>
    </source>
</evidence>
<comment type="cofactor">
    <cofactor evidence="1">
        <name>L-ascorbate</name>
        <dbReference type="ChEBI" id="CHEBI:38290"/>
    </cofactor>
</comment>
<evidence type="ECO:0000313" key="9">
    <source>
        <dbReference type="Proteomes" id="UP001189757"/>
    </source>
</evidence>
<comment type="caution">
    <text evidence="8">The sequence shown here is derived from an EMBL/GenBank/DDBJ whole genome shotgun (WGS) entry which is preliminary data.</text>
</comment>
<proteinExistence type="predicted"/>
<evidence type="ECO:0000256" key="1">
    <source>
        <dbReference type="ARBA" id="ARBA00001961"/>
    </source>
</evidence>